<evidence type="ECO:0000313" key="1">
    <source>
        <dbReference type="EMBL" id="MFC4541091.1"/>
    </source>
</evidence>
<name>A0ABD5PKU9_9EURY</name>
<dbReference type="InterPro" id="IPR036388">
    <property type="entry name" value="WH-like_DNA-bd_sf"/>
</dbReference>
<protein>
    <submittedName>
        <fullName evidence="1">MarR family transcriptional regulator</fullName>
    </submittedName>
</protein>
<reference evidence="1 2" key="1">
    <citation type="journal article" date="2019" name="Int. J. Syst. Evol. Microbiol.">
        <title>The Global Catalogue of Microorganisms (GCM) 10K type strain sequencing project: providing services to taxonomists for standard genome sequencing and annotation.</title>
        <authorList>
            <consortium name="The Broad Institute Genomics Platform"/>
            <consortium name="The Broad Institute Genome Sequencing Center for Infectious Disease"/>
            <person name="Wu L."/>
            <person name="Ma J."/>
        </authorList>
    </citation>
    <scope>NUCLEOTIDE SEQUENCE [LARGE SCALE GENOMIC DNA]</scope>
    <source>
        <strain evidence="1 2">WLHS5</strain>
    </source>
</reference>
<dbReference type="InterPro" id="IPR036390">
    <property type="entry name" value="WH_DNA-bd_sf"/>
</dbReference>
<dbReference type="Gene3D" id="1.10.10.10">
    <property type="entry name" value="Winged helix-like DNA-binding domain superfamily/Winged helix DNA-binding domain"/>
    <property type="match status" value="1"/>
</dbReference>
<dbReference type="RefSeq" id="WP_250139236.1">
    <property type="nucleotide sequence ID" value="NZ_JALIQP010000001.1"/>
</dbReference>
<evidence type="ECO:0000313" key="2">
    <source>
        <dbReference type="Proteomes" id="UP001595898"/>
    </source>
</evidence>
<dbReference type="Proteomes" id="UP001595898">
    <property type="component" value="Unassembled WGS sequence"/>
</dbReference>
<dbReference type="EMBL" id="JBHSFA010000002">
    <property type="protein sequence ID" value="MFC4541091.1"/>
    <property type="molecule type" value="Genomic_DNA"/>
</dbReference>
<sequence length="76" mass="8264">MMEQELATDHLDRLPTELDSPQAKLVYLYLDATGGSTVADLKETLAMQKIAILSVLASLSKQGLVAKEGETYVPIE</sequence>
<comment type="caution">
    <text evidence="1">The sequence shown here is derived from an EMBL/GenBank/DDBJ whole genome shotgun (WGS) entry which is preliminary data.</text>
</comment>
<gene>
    <name evidence="1" type="ORF">ACFO5R_04000</name>
</gene>
<dbReference type="AlphaFoldDB" id="A0ABD5PKU9"/>
<dbReference type="SUPFAM" id="SSF46785">
    <property type="entry name" value="Winged helix' DNA-binding domain"/>
    <property type="match status" value="1"/>
</dbReference>
<proteinExistence type="predicted"/>
<accession>A0ABD5PKU9</accession>
<keyword evidence="2" id="KW-1185">Reference proteome</keyword>
<organism evidence="1 2">
    <name type="scientific">Halosolutus amylolyticus</name>
    <dbReference type="NCBI Taxonomy" id="2932267"/>
    <lineage>
        <taxon>Archaea</taxon>
        <taxon>Methanobacteriati</taxon>
        <taxon>Methanobacteriota</taxon>
        <taxon>Stenosarchaea group</taxon>
        <taxon>Halobacteria</taxon>
        <taxon>Halobacteriales</taxon>
        <taxon>Natrialbaceae</taxon>
        <taxon>Halosolutus</taxon>
    </lineage>
</organism>